<dbReference type="EMBL" id="DS995703">
    <property type="protein sequence ID" value="EEQ30087.1"/>
    <property type="molecule type" value="Genomic_DNA"/>
</dbReference>
<accession>C5FK65</accession>
<organism evidence="2 3">
    <name type="scientific">Arthroderma otae (strain ATCC MYA-4605 / CBS 113480)</name>
    <name type="common">Microsporum canis</name>
    <dbReference type="NCBI Taxonomy" id="554155"/>
    <lineage>
        <taxon>Eukaryota</taxon>
        <taxon>Fungi</taxon>
        <taxon>Dikarya</taxon>
        <taxon>Ascomycota</taxon>
        <taxon>Pezizomycotina</taxon>
        <taxon>Eurotiomycetes</taxon>
        <taxon>Eurotiomycetidae</taxon>
        <taxon>Onygenales</taxon>
        <taxon>Arthrodermataceae</taxon>
        <taxon>Microsporum</taxon>
    </lineage>
</organism>
<dbReference type="Proteomes" id="UP000002035">
    <property type="component" value="Unassembled WGS sequence"/>
</dbReference>
<feature type="region of interest" description="Disordered" evidence="1">
    <location>
        <begin position="1"/>
        <end position="36"/>
    </location>
</feature>
<evidence type="ECO:0000313" key="3">
    <source>
        <dbReference type="Proteomes" id="UP000002035"/>
    </source>
</evidence>
<feature type="compositionally biased region" description="Basic and acidic residues" evidence="1">
    <location>
        <begin position="1"/>
        <end position="10"/>
    </location>
</feature>
<dbReference type="VEuPathDB" id="FungiDB:MCYG_02906"/>
<keyword evidence="3" id="KW-1185">Reference proteome</keyword>
<dbReference type="STRING" id="554155.C5FK65"/>
<feature type="region of interest" description="Disordered" evidence="1">
    <location>
        <begin position="395"/>
        <end position="423"/>
    </location>
</feature>
<dbReference type="AlphaFoldDB" id="C5FK65"/>
<protein>
    <submittedName>
        <fullName evidence="2">Uncharacterized protein</fullName>
    </submittedName>
</protein>
<evidence type="ECO:0000256" key="1">
    <source>
        <dbReference type="SAM" id="MobiDB-lite"/>
    </source>
</evidence>
<feature type="compositionally biased region" description="Basic and acidic residues" evidence="1">
    <location>
        <begin position="395"/>
        <end position="412"/>
    </location>
</feature>
<dbReference type="OrthoDB" id="5404794at2759"/>
<dbReference type="eggNOG" id="ENOG502SRG9">
    <property type="taxonomic scope" value="Eukaryota"/>
</dbReference>
<dbReference type="RefSeq" id="XP_002847400.1">
    <property type="nucleotide sequence ID" value="XM_002847354.1"/>
</dbReference>
<name>C5FK65_ARTOC</name>
<proteinExistence type="predicted"/>
<dbReference type="GeneID" id="9224846"/>
<dbReference type="HOGENOM" id="CLU_669381_0_0_1"/>
<evidence type="ECO:0000313" key="2">
    <source>
        <dbReference type="EMBL" id="EEQ30087.1"/>
    </source>
</evidence>
<sequence>MEPASSRETEPMSSTTLSRVRRTLTAPEPYLPQSSAHSMDELALPFPFEVAVPRYPSLHRNLAINHSSINIAAAQPSYVDTESLWEAPDDEPDMPPAAHRFIEPVEHILDGSGMLKAVAEDFEPDLDPISTIEEAPRSYGDIPPESESMQLIEPVLDPAVDVGNGPQSQDNIIRHGDEKVHVIQPVNPVLQPKYDSPPQSRTVNLIEPEEKPLKRVKNQKKKVKRGKTTSAVVQKRVESDVEDDVIWIDERKSTPAIIDDTDASDDVLGLDHRDELFNTSAPPHNVEPVVVIPQKTEVQGQMPPDATNKPDIQTNPAPKKRGRKRKKTSQEVISKHELPKHTGELKLDTSIEDGNCNIPLASPQPPSFTEEKVKHQTPEPIIGFHVLHETTKSPDISVDREAEPTHPIETPKKPANKGPNKHSPIAVTAKVAYRVGLSRKARIAPLLKVVRK</sequence>
<gene>
    <name evidence="2" type="ORF">MCYG_02906</name>
</gene>
<feature type="region of interest" description="Disordered" evidence="1">
    <location>
        <begin position="299"/>
        <end position="333"/>
    </location>
</feature>
<feature type="compositionally biased region" description="Basic residues" evidence="1">
    <location>
        <begin position="318"/>
        <end position="327"/>
    </location>
</feature>
<reference evidence="3" key="1">
    <citation type="journal article" date="2012" name="MBio">
        <title>Comparative genome analysis of Trichophyton rubrum and related dermatophytes reveals candidate genes involved in infection.</title>
        <authorList>
            <person name="Martinez D.A."/>
            <person name="Oliver B.G."/>
            <person name="Graeser Y."/>
            <person name="Goldberg J.M."/>
            <person name="Li W."/>
            <person name="Martinez-Rossi N.M."/>
            <person name="Monod M."/>
            <person name="Shelest E."/>
            <person name="Barton R.C."/>
            <person name="Birch E."/>
            <person name="Brakhage A.A."/>
            <person name="Chen Z."/>
            <person name="Gurr S.J."/>
            <person name="Heiman D."/>
            <person name="Heitman J."/>
            <person name="Kosti I."/>
            <person name="Rossi A."/>
            <person name="Saif S."/>
            <person name="Samalova M."/>
            <person name="Saunders C.W."/>
            <person name="Shea T."/>
            <person name="Summerbell R.C."/>
            <person name="Xu J."/>
            <person name="Young S."/>
            <person name="Zeng Q."/>
            <person name="Birren B.W."/>
            <person name="Cuomo C.A."/>
            <person name="White T.C."/>
        </authorList>
    </citation>
    <scope>NUCLEOTIDE SEQUENCE [LARGE SCALE GENOMIC DNA]</scope>
    <source>
        <strain evidence="3">ATCC MYA-4605 / CBS 113480</strain>
    </source>
</reference>
<dbReference type="OMA" id="CLTIAMN"/>